<dbReference type="EMBL" id="JACCFY010000001">
    <property type="protein sequence ID" value="NYJ79183.1"/>
    <property type="molecule type" value="Genomic_DNA"/>
</dbReference>
<proteinExistence type="predicted"/>
<feature type="region of interest" description="Disordered" evidence="1">
    <location>
        <begin position="1"/>
        <end position="55"/>
    </location>
</feature>
<evidence type="ECO:0000256" key="1">
    <source>
        <dbReference type="SAM" id="MobiDB-lite"/>
    </source>
</evidence>
<name>A0A7Z0GQC7_9MICC</name>
<comment type="caution">
    <text evidence="2">The sequence shown here is derived from an EMBL/GenBank/DDBJ whole genome shotgun (WGS) entry which is preliminary data.</text>
</comment>
<protein>
    <submittedName>
        <fullName evidence="2">Uncharacterized protein</fullName>
    </submittedName>
</protein>
<gene>
    <name evidence="2" type="ORF">HNR09_002594</name>
</gene>
<reference evidence="2 3" key="1">
    <citation type="submission" date="2020-07" db="EMBL/GenBank/DDBJ databases">
        <title>Sequencing the genomes of 1000 actinobacteria strains.</title>
        <authorList>
            <person name="Klenk H.-P."/>
        </authorList>
    </citation>
    <scope>NUCLEOTIDE SEQUENCE [LARGE SCALE GENOMIC DNA]</scope>
    <source>
        <strain evidence="2 3">DSM 15475</strain>
    </source>
</reference>
<organism evidence="2 3">
    <name type="scientific">Nesterenkonia xinjiangensis</name>
    <dbReference type="NCBI Taxonomy" id="225327"/>
    <lineage>
        <taxon>Bacteria</taxon>
        <taxon>Bacillati</taxon>
        <taxon>Actinomycetota</taxon>
        <taxon>Actinomycetes</taxon>
        <taxon>Micrococcales</taxon>
        <taxon>Micrococcaceae</taxon>
        <taxon>Nesterenkonia</taxon>
    </lineage>
</organism>
<evidence type="ECO:0000313" key="2">
    <source>
        <dbReference type="EMBL" id="NYJ79183.1"/>
    </source>
</evidence>
<keyword evidence="3" id="KW-1185">Reference proteome</keyword>
<dbReference type="AlphaFoldDB" id="A0A7Z0GQC7"/>
<feature type="compositionally biased region" description="Basic and acidic residues" evidence="1">
    <location>
        <begin position="15"/>
        <end position="27"/>
    </location>
</feature>
<sequence>MTSAHNSAPTGEGRGAADEGEPCRVVDDTTMIPHPGTRGNTVTSDQPAPVPAVEDGPRLDLTARITGVYVALTQVQTAHGQPRYRRKVHLSLDAAQKAVQRARSRGLHGEVHVCELRPITGQEGTP</sequence>
<evidence type="ECO:0000313" key="3">
    <source>
        <dbReference type="Proteomes" id="UP000535437"/>
    </source>
</evidence>
<dbReference type="Proteomes" id="UP000535437">
    <property type="component" value="Unassembled WGS sequence"/>
</dbReference>
<accession>A0A7Z0GQC7</accession>